<dbReference type="STRING" id="1802513.A3E46_01175"/>
<dbReference type="Proteomes" id="UP000178313">
    <property type="component" value="Unassembled WGS sequence"/>
</dbReference>
<evidence type="ECO:0000313" key="2">
    <source>
        <dbReference type="Proteomes" id="UP000178313"/>
    </source>
</evidence>
<protein>
    <submittedName>
        <fullName evidence="1">Uncharacterized protein</fullName>
    </submittedName>
</protein>
<accession>A0A1F8AZI9</accession>
<organism evidence="1 2">
    <name type="scientific">Candidatus Woesebacteria bacterium RIFCSPHIGHO2_12_FULL_46_16</name>
    <dbReference type="NCBI Taxonomy" id="1802513"/>
    <lineage>
        <taxon>Bacteria</taxon>
        <taxon>Candidatus Woeseibacteriota</taxon>
    </lineage>
</organism>
<gene>
    <name evidence="1" type="ORF">A3E46_01175</name>
</gene>
<proteinExistence type="predicted"/>
<evidence type="ECO:0000313" key="1">
    <source>
        <dbReference type="EMBL" id="OGM56929.1"/>
    </source>
</evidence>
<reference evidence="1 2" key="1">
    <citation type="journal article" date="2016" name="Nat. Commun.">
        <title>Thousands of microbial genomes shed light on interconnected biogeochemical processes in an aquifer system.</title>
        <authorList>
            <person name="Anantharaman K."/>
            <person name="Brown C.T."/>
            <person name="Hug L.A."/>
            <person name="Sharon I."/>
            <person name="Castelle C.J."/>
            <person name="Probst A.J."/>
            <person name="Thomas B.C."/>
            <person name="Singh A."/>
            <person name="Wilkins M.J."/>
            <person name="Karaoz U."/>
            <person name="Brodie E.L."/>
            <person name="Williams K.H."/>
            <person name="Hubbard S.S."/>
            <person name="Banfield J.F."/>
        </authorList>
    </citation>
    <scope>NUCLEOTIDE SEQUENCE [LARGE SCALE GENOMIC DNA]</scope>
</reference>
<comment type="caution">
    <text evidence="1">The sequence shown here is derived from an EMBL/GenBank/DDBJ whole genome shotgun (WGS) entry which is preliminary data.</text>
</comment>
<dbReference type="EMBL" id="MGGZ01000021">
    <property type="protein sequence ID" value="OGM56929.1"/>
    <property type="molecule type" value="Genomic_DNA"/>
</dbReference>
<name>A0A1F8AZI9_9BACT</name>
<sequence length="171" mass="19216">MSPELQSFSKEIGSRLQTADTLDQVKSQLLILVGEYKRAHPQTEIWFITGIIAADGPDYKQRNRERLRNYGYTIREKMGLVAFSAVDVFDSSLLDRIKQNGNTSSDFTPMWCEFISQAGPLLAGIILTPRWAISGGCTKEVDTVKRMGGRILDLEDILLKALVSERNNPHN</sequence>
<dbReference type="AlphaFoldDB" id="A0A1F8AZI9"/>